<evidence type="ECO:0000259" key="6">
    <source>
        <dbReference type="PROSITE" id="PS50893"/>
    </source>
</evidence>
<dbReference type="PROSITE" id="PS50893">
    <property type="entry name" value="ABC_TRANSPORTER_2"/>
    <property type="match status" value="1"/>
</dbReference>
<evidence type="ECO:0000256" key="3">
    <source>
        <dbReference type="ARBA" id="ARBA00022741"/>
    </source>
</evidence>
<keyword evidence="2" id="KW-1003">Cell membrane</keyword>
<evidence type="ECO:0000313" key="9">
    <source>
        <dbReference type="Proteomes" id="UP000055611"/>
    </source>
</evidence>
<dbReference type="CDD" id="cd03259">
    <property type="entry name" value="ABC_Carb_Solutes_like"/>
    <property type="match status" value="1"/>
</dbReference>
<evidence type="ECO:0000313" key="7">
    <source>
        <dbReference type="EMBL" id="AMK12124.1"/>
    </source>
</evidence>
<dbReference type="InterPro" id="IPR047641">
    <property type="entry name" value="ABC_transpr_MalK/UgpC-like"/>
</dbReference>
<keyword evidence="9" id="KW-1185">Reference proteome</keyword>
<dbReference type="PANTHER" id="PTHR43875">
    <property type="entry name" value="MALTODEXTRIN IMPORT ATP-BINDING PROTEIN MSMX"/>
    <property type="match status" value="1"/>
</dbReference>
<dbReference type="InterPro" id="IPR013611">
    <property type="entry name" value="Transp-assoc_OB_typ2"/>
</dbReference>
<keyword evidence="1" id="KW-0813">Transport</keyword>
<keyword evidence="3" id="KW-0547">Nucleotide-binding</keyword>
<dbReference type="InterPro" id="IPR012340">
    <property type="entry name" value="NA-bd_OB-fold"/>
</dbReference>
<evidence type="ECO:0000256" key="5">
    <source>
        <dbReference type="ARBA" id="ARBA00023136"/>
    </source>
</evidence>
<reference evidence="8 10" key="2">
    <citation type="submission" date="2019-03" db="EMBL/GenBank/DDBJ databases">
        <title>Genomic Encyclopedia of Type Strains, Phase IV (KMG-IV): sequencing the most valuable type-strain genomes for metagenomic binning, comparative biology and taxonomic classification.</title>
        <authorList>
            <person name="Goeker M."/>
        </authorList>
    </citation>
    <scope>NUCLEOTIDE SEQUENCE [LARGE SCALE GENOMIC DNA]</scope>
    <source>
        <strain evidence="8 10">DSM 101483</strain>
    </source>
</reference>
<dbReference type="InterPro" id="IPR027417">
    <property type="entry name" value="P-loop_NTPase"/>
</dbReference>
<dbReference type="EMBL" id="CP014206">
    <property type="protein sequence ID" value="AMK12124.1"/>
    <property type="molecule type" value="Genomic_DNA"/>
</dbReference>
<dbReference type="RefSeq" id="WP_066805165.1">
    <property type="nucleotide sequence ID" value="NZ_CP014206.1"/>
</dbReference>
<evidence type="ECO:0000256" key="2">
    <source>
        <dbReference type="ARBA" id="ARBA00022475"/>
    </source>
</evidence>
<keyword evidence="4 8" id="KW-0067">ATP-binding</keyword>
<sequence length="370" mass="39694">MSRPKLELVQLRKEYSGGSVIAVDDIDLAVEAGETVALLGSSGCGKSTTLNMIVGLEQPTGGDIQIDGATVVNTPAGQRNVGLVFQDYAVFTHMTVRKNLAFGLEVRGKYVLEINRAVEGVAELLGMTDKLDVSVKELGGSELQRVAIGRTLVTKPEILLLDEPLSNLEAEARLAMRRELRRLQSEIGLTIIYVTHDQVEALSLADRIAVMNAGHILQVEETSSIFGRPDHTFVAGFLGSPPMNLLRGRFATDGGAIRFRKDGFALAMGESADGPAPTGFFTLGIRPEALSLSTSDHPVIAGRINNVEPRGPEMVVTVDADNELLKLVTPPVAGLRTGDPVGLDLDYESLVFFGGDSNRRESVEVAGRVY</sequence>
<evidence type="ECO:0000313" key="8">
    <source>
        <dbReference type="EMBL" id="TDT88727.1"/>
    </source>
</evidence>
<dbReference type="Pfam" id="PF00005">
    <property type="entry name" value="ABC_tran"/>
    <property type="match status" value="1"/>
</dbReference>
<dbReference type="KEGG" id="dej:AWY79_13895"/>
<dbReference type="GO" id="GO:0016887">
    <property type="term" value="F:ATP hydrolysis activity"/>
    <property type="evidence" value="ECO:0007669"/>
    <property type="project" value="InterPro"/>
</dbReference>
<dbReference type="Gene3D" id="3.40.50.300">
    <property type="entry name" value="P-loop containing nucleotide triphosphate hydrolases"/>
    <property type="match status" value="1"/>
</dbReference>
<dbReference type="Gene3D" id="2.40.50.100">
    <property type="match status" value="1"/>
</dbReference>
<accession>A0A126QQA8</accession>
<dbReference type="SUPFAM" id="SSF50331">
    <property type="entry name" value="MOP-like"/>
    <property type="match status" value="1"/>
</dbReference>
<protein>
    <submittedName>
        <fullName evidence="8">Carbohydrate ABC transporter ATP-binding protein (CUT1 family)</fullName>
    </submittedName>
    <submittedName>
        <fullName evidence="7">Sugar ABC transporter ATP-binding protein</fullName>
    </submittedName>
</protein>
<organism evidence="8 10">
    <name type="scientific">Pseudodesulfovibrio indicus</name>
    <dbReference type="NCBI Taxonomy" id="1716143"/>
    <lineage>
        <taxon>Bacteria</taxon>
        <taxon>Pseudomonadati</taxon>
        <taxon>Thermodesulfobacteriota</taxon>
        <taxon>Desulfovibrionia</taxon>
        <taxon>Desulfovibrionales</taxon>
        <taxon>Desulfovibrionaceae</taxon>
    </lineage>
</organism>
<dbReference type="OrthoDB" id="9809450at2"/>
<dbReference type="GO" id="GO:0005524">
    <property type="term" value="F:ATP binding"/>
    <property type="evidence" value="ECO:0007669"/>
    <property type="project" value="UniProtKB-KW"/>
</dbReference>
<dbReference type="GO" id="GO:0055052">
    <property type="term" value="C:ATP-binding cassette (ABC) transporter complex, substrate-binding subunit-containing"/>
    <property type="evidence" value="ECO:0007669"/>
    <property type="project" value="TreeGrafter"/>
</dbReference>
<dbReference type="Pfam" id="PF08402">
    <property type="entry name" value="TOBE_2"/>
    <property type="match status" value="1"/>
</dbReference>
<evidence type="ECO:0000256" key="4">
    <source>
        <dbReference type="ARBA" id="ARBA00022840"/>
    </source>
</evidence>
<dbReference type="SUPFAM" id="SSF52540">
    <property type="entry name" value="P-loop containing nucleoside triphosphate hydrolases"/>
    <property type="match status" value="1"/>
</dbReference>
<proteinExistence type="predicted"/>
<dbReference type="Proteomes" id="UP000055611">
    <property type="component" value="Chromosome"/>
</dbReference>
<gene>
    <name evidence="7" type="ORF">AWY79_13895</name>
    <name evidence="8" type="ORF">EDC59_105128</name>
</gene>
<reference evidence="7 9" key="1">
    <citation type="journal article" date="2016" name="Front. Microbiol.">
        <title>Genome Sequence of the Piezophilic, Mesophilic Sulfate-Reducing Bacterium Desulfovibrio indicus J2T.</title>
        <authorList>
            <person name="Cao J."/>
            <person name="Maignien L."/>
            <person name="Shao Z."/>
            <person name="Alain K."/>
            <person name="Jebbar M."/>
        </authorList>
    </citation>
    <scope>NUCLEOTIDE SEQUENCE [LARGE SCALE GENOMIC DNA]</scope>
    <source>
        <strain evidence="7 9">J2</strain>
    </source>
</reference>
<evidence type="ECO:0000313" key="10">
    <source>
        <dbReference type="Proteomes" id="UP000295506"/>
    </source>
</evidence>
<dbReference type="GO" id="GO:0015408">
    <property type="term" value="F:ABC-type ferric iron transporter activity"/>
    <property type="evidence" value="ECO:0007669"/>
    <property type="project" value="InterPro"/>
</dbReference>
<name>A0A126QQA8_9BACT</name>
<keyword evidence="5" id="KW-0472">Membrane</keyword>
<dbReference type="PANTHER" id="PTHR43875:SF1">
    <property type="entry name" value="OSMOPROTECTIVE COMPOUNDS UPTAKE ATP-BINDING PROTEIN GGTA"/>
    <property type="match status" value="1"/>
</dbReference>
<feature type="domain" description="ABC transporter" evidence="6">
    <location>
        <begin position="6"/>
        <end position="238"/>
    </location>
</feature>
<dbReference type="AlphaFoldDB" id="A0A126QQA8"/>
<dbReference type="InterPro" id="IPR015853">
    <property type="entry name" value="ABC_transpr_FbpC"/>
</dbReference>
<evidence type="ECO:0000256" key="1">
    <source>
        <dbReference type="ARBA" id="ARBA00022448"/>
    </source>
</evidence>
<dbReference type="InterPro" id="IPR003439">
    <property type="entry name" value="ABC_transporter-like_ATP-bd"/>
</dbReference>
<dbReference type="SMART" id="SM00382">
    <property type="entry name" value="AAA"/>
    <property type="match status" value="1"/>
</dbReference>
<dbReference type="Proteomes" id="UP000295506">
    <property type="component" value="Unassembled WGS sequence"/>
</dbReference>
<dbReference type="InterPro" id="IPR008995">
    <property type="entry name" value="Mo/tungstate-bd_C_term_dom"/>
</dbReference>
<dbReference type="EMBL" id="SOBK01000005">
    <property type="protein sequence ID" value="TDT88727.1"/>
    <property type="molecule type" value="Genomic_DNA"/>
</dbReference>
<dbReference type="InterPro" id="IPR003593">
    <property type="entry name" value="AAA+_ATPase"/>
</dbReference>
<dbReference type="Gene3D" id="2.40.50.140">
    <property type="entry name" value="Nucleic acid-binding proteins"/>
    <property type="match status" value="1"/>
</dbReference>
<dbReference type="FunFam" id="3.40.50.300:FF:000042">
    <property type="entry name" value="Maltose/maltodextrin ABC transporter, ATP-binding protein"/>
    <property type="match status" value="1"/>
</dbReference>